<protein>
    <submittedName>
        <fullName evidence="1">Uncharacterized protein</fullName>
    </submittedName>
</protein>
<proteinExistence type="predicted"/>
<dbReference type="AlphaFoldDB" id="A0A3M7RPL5"/>
<sequence>MALLDELDSELKKFALGGVFCLSSKDKLFWFAEVKSPKVCKKLSTQKNIRTSFFACMLGEQSPFSIIFFLCSHPKLIKEFFAKKILRKISKY</sequence>
<accession>A0A3M7RPL5</accession>
<organism evidence="1 2">
    <name type="scientific">Brachionus plicatilis</name>
    <name type="common">Marine rotifer</name>
    <name type="synonym">Brachionus muelleri</name>
    <dbReference type="NCBI Taxonomy" id="10195"/>
    <lineage>
        <taxon>Eukaryota</taxon>
        <taxon>Metazoa</taxon>
        <taxon>Spiralia</taxon>
        <taxon>Gnathifera</taxon>
        <taxon>Rotifera</taxon>
        <taxon>Eurotatoria</taxon>
        <taxon>Monogononta</taxon>
        <taxon>Pseudotrocha</taxon>
        <taxon>Ploima</taxon>
        <taxon>Brachionidae</taxon>
        <taxon>Brachionus</taxon>
    </lineage>
</organism>
<gene>
    <name evidence="1" type="ORF">BpHYR1_018870</name>
</gene>
<name>A0A3M7RPL5_BRAPC</name>
<dbReference type="EMBL" id="REGN01002925">
    <property type="protein sequence ID" value="RNA25482.1"/>
    <property type="molecule type" value="Genomic_DNA"/>
</dbReference>
<comment type="caution">
    <text evidence="1">The sequence shown here is derived from an EMBL/GenBank/DDBJ whole genome shotgun (WGS) entry which is preliminary data.</text>
</comment>
<reference evidence="1 2" key="1">
    <citation type="journal article" date="2018" name="Sci. Rep.">
        <title>Genomic signatures of local adaptation to the degree of environmental predictability in rotifers.</title>
        <authorList>
            <person name="Franch-Gras L."/>
            <person name="Hahn C."/>
            <person name="Garcia-Roger E.M."/>
            <person name="Carmona M.J."/>
            <person name="Serra M."/>
            <person name="Gomez A."/>
        </authorList>
    </citation>
    <scope>NUCLEOTIDE SEQUENCE [LARGE SCALE GENOMIC DNA]</scope>
    <source>
        <strain evidence="1">HYR1</strain>
    </source>
</reference>
<evidence type="ECO:0000313" key="2">
    <source>
        <dbReference type="Proteomes" id="UP000276133"/>
    </source>
</evidence>
<evidence type="ECO:0000313" key="1">
    <source>
        <dbReference type="EMBL" id="RNA25482.1"/>
    </source>
</evidence>
<dbReference type="Proteomes" id="UP000276133">
    <property type="component" value="Unassembled WGS sequence"/>
</dbReference>
<keyword evidence="2" id="KW-1185">Reference proteome</keyword>